<evidence type="ECO:0000256" key="3">
    <source>
        <dbReference type="ARBA" id="ARBA00022691"/>
    </source>
</evidence>
<dbReference type="AlphaFoldDB" id="A0A6I6L8U1"/>
<comment type="subunit">
    <text evidence="12">Monomer and homodimer.</text>
</comment>
<dbReference type="CDD" id="cd21117">
    <property type="entry name" value="Twitch_MoaA"/>
    <property type="match status" value="1"/>
</dbReference>
<dbReference type="InterPro" id="IPR050105">
    <property type="entry name" value="MoCo_biosynth_MoaA/MoaC"/>
</dbReference>
<feature type="binding site" evidence="12">
    <location>
        <position position="202"/>
    </location>
    <ligand>
        <name>S-adenosyl-L-methionine</name>
        <dbReference type="ChEBI" id="CHEBI:59789"/>
    </ligand>
</feature>
<evidence type="ECO:0000313" key="14">
    <source>
        <dbReference type="EMBL" id="QGY80761.1"/>
    </source>
</evidence>
<evidence type="ECO:0000313" key="15">
    <source>
        <dbReference type="Proteomes" id="UP000428803"/>
    </source>
</evidence>
<dbReference type="EMBL" id="CP035733">
    <property type="protein sequence ID" value="QGY80761.1"/>
    <property type="molecule type" value="Genomic_DNA"/>
</dbReference>
<dbReference type="PROSITE" id="PS01305">
    <property type="entry name" value="MOAA_NIFB_PQQE"/>
    <property type="match status" value="1"/>
</dbReference>
<comment type="cofactor">
    <cofactor evidence="12">
        <name>[4Fe-4S] cluster</name>
        <dbReference type="ChEBI" id="CHEBI:49883"/>
    </cofactor>
    <text evidence="12">Binds 2 [4Fe-4S] clusters. Binds 1 [4Fe-4S] cluster coordinated with 3 cysteines and an exchangeable S-adenosyl-L-methionine and 1 [4Fe-4S] cluster coordinated with 3 cysteines and the GTP-derived substrate.</text>
</comment>
<dbReference type="SUPFAM" id="SSF102114">
    <property type="entry name" value="Radical SAM enzymes"/>
    <property type="match status" value="1"/>
</dbReference>
<dbReference type="Pfam" id="PF06463">
    <property type="entry name" value="Mob_synth_C"/>
    <property type="match status" value="1"/>
</dbReference>
<dbReference type="GO" id="GO:0061798">
    <property type="term" value="F:GTP 3',8'-cyclase activity"/>
    <property type="evidence" value="ECO:0007669"/>
    <property type="project" value="UniProtKB-UniRule"/>
</dbReference>
<dbReference type="Proteomes" id="UP000428803">
    <property type="component" value="Chromosome"/>
</dbReference>
<dbReference type="SFLD" id="SFLDS00029">
    <property type="entry name" value="Radical_SAM"/>
    <property type="match status" value="1"/>
</dbReference>
<keyword evidence="15" id="KW-1185">Reference proteome</keyword>
<feature type="binding site" evidence="12">
    <location>
        <position position="37"/>
    </location>
    <ligand>
        <name>[4Fe-4S] cluster</name>
        <dbReference type="ChEBI" id="CHEBI:49883"/>
        <label>1</label>
        <note>4Fe-4S-S-AdoMet</note>
    </ligand>
</feature>
<keyword evidence="3 12" id="KW-0949">S-adenosyl-L-methionine</keyword>
<dbReference type="InterPro" id="IPR007197">
    <property type="entry name" value="rSAM"/>
</dbReference>
<dbReference type="GO" id="GO:0005525">
    <property type="term" value="F:GTP binding"/>
    <property type="evidence" value="ECO:0007669"/>
    <property type="project" value="UniProtKB-UniRule"/>
</dbReference>
<dbReference type="InterPro" id="IPR010505">
    <property type="entry name" value="MoaA_twitch"/>
</dbReference>
<dbReference type="RefSeq" id="WP_158900295.1">
    <property type="nucleotide sequence ID" value="NZ_CP035733.1"/>
</dbReference>
<organism evidence="14 15">
    <name type="scientific">Sphingorhabdus lacus</name>
    <dbReference type="NCBI Taxonomy" id="392610"/>
    <lineage>
        <taxon>Bacteria</taxon>
        <taxon>Pseudomonadati</taxon>
        <taxon>Pseudomonadota</taxon>
        <taxon>Alphaproteobacteria</taxon>
        <taxon>Sphingomonadales</taxon>
        <taxon>Sphingomonadaceae</taxon>
        <taxon>Sphingorhabdus</taxon>
    </lineage>
</organism>
<evidence type="ECO:0000256" key="1">
    <source>
        <dbReference type="ARBA" id="ARBA00012167"/>
    </source>
</evidence>
<evidence type="ECO:0000256" key="12">
    <source>
        <dbReference type="HAMAP-Rule" id="MF_01225"/>
    </source>
</evidence>
<dbReference type="PROSITE" id="PS51918">
    <property type="entry name" value="RADICAL_SAM"/>
    <property type="match status" value="1"/>
</dbReference>
<feature type="binding site" evidence="12">
    <location>
        <position position="40"/>
    </location>
    <ligand>
        <name>[4Fe-4S] cluster</name>
        <dbReference type="ChEBI" id="CHEBI:49883"/>
        <label>1</label>
        <note>4Fe-4S-S-AdoMet</note>
    </ligand>
</feature>
<feature type="binding site" evidence="12">
    <location>
        <position position="282"/>
    </location>
    <ligand>
        <name>[4Fe-4S] cluster</name>
        <dbReference type="ChEBI" id="CHEBI:49883"/>
        <label>2</label>
        <note>4Fe-4S-substrate</note>
    </ligand>
</feature>
<evidence type="ECO:0000256" key="5">
    <source>
        <dbReference type="ARBA" id="ARBA00022741"/>
    </source>
</evidence>
<accession>A0A6I6L8U1</accession>
<feature type="binding site" evidence="12">
    <location>
        <position position="33"/>
    </location>
    <ligand>
        <name>[4Fe-4S] cluster</name>
        <dbReference type="ChEBI" id="CHEBI:49883"/>
        <label>1</label>
        <note>4Fe-4S-S-AdoMet</note>
    </ligand>
</feature>
<reference evidence="15" key="1">
    <citation type="submission" date="2019-01" db="EMBL/GenBank/DDBJ databases">
        <title>Sphingorhabdus lacus sp.nov., isolated from an oligotrophic freshwater lake.</title>
        <authorList>
            <person name="Park M."/>
        </authorList>
    </citation>
    <scope>NUCLEOTIDE SEQUENCE [LARGE SCALE GENOMIC DNA]</scope>
    <source>
        <strain evidence="15">IMCC1753</strain>
    </source>
</reference>
<feature type="binding site" evidence="12">
    <location>
        <position position="265"/>
    </location>
    <ligand>
        <name>[4Fe-4S] cluster</name>
        <dbReference type="ChEBI" id="CHEBI:49883"/>
        <label>2</label>
        <note>4Fe-4S-substrate</note>
    </ligand>
</feature>
<comment type="function">
    <text evidence="12">Catalyzes the cyclization of GTP to (8S)-3',8-cyclo-7,8-dihydroguanosine 5'-triphosphate.</text>
</comment>
<feature type="domain" description="Radical SAM core" evidence="13">
    <location>
        <begin position="17"/>
        <end position="242"/>
    </location>
</feature>
<dbReference type="InterPro" id="IPR006638">
    <property type="entry name" value="Elp3/MiaA/NifB-like_rSAM"/>
</dbReference>
<dbReference type="Pfam" id="PF04055">
    <property type="entry name" value="Radical_SAM"/>
    <property type="match status" value="1"/>
</dbReference>
<dbReference type="InterPro" id="IPR058240">
    <property type="entry name" value="rSAM_sf"/>
</dbReference>
<dbReference type="GO" id="GO:0061799">
    <property type="term" value="F:cyclic pyranopterin monophosphate synthase activity"/>
    <property type="evidence" value="ECO:0007669"/>
    <property type="project" value="TreeGrafter"/>
</dbReference>
<evidence type="ECO:0000256" key="6">
    <source>
        <dbReference type="ARBA" id="ARBA00023004"/>
    </source>
</evidence>
<dbReference type="PANTHER" id="PTHR22960:SF28">
    <property type="entry name" value="GTP 3',8-CYCLASE"/>
    <property type="match status" value="1"/>
</dbReference>
<keyword evidence="4 12" id="KW-0479">Metal-binding</keyword>
<evidence type="ECO:0000256" key="8">
    <source>
        <dbReference type="ARBA" id="ARBA00023134"/>
    </source>
</evidence>
<evidence type="ECO:0000256" key="11">
    <source>
        <dbReference type="ARBA" id="ARBA00048697"/>
    </source>
</evidence>
<feature type="binding site" evidence="12">
    <location>
        <begin position="270"/>
        <end position="272"/>
    </location>
    <ligand>
        <name>GTP</name>
        <dbReference type="ChEBI" id="CHEBI:37565"/>
    </ligand>
</feature>
<dbReference type="OrthoDB" id="9763993at2"/>
<keyword evidence="5 12" id="KW-0547">Nucleotide-binding</keyword>
<keyword evidence="7 12" id="KW-0411">Iron-sulfur</keyword>
<feature type="binding site" evidence="12">
    <location>
        <position position="39"/>
    </location>
    <ligand>
        <name>S-adenosyl-L-methionine</name>
        <dbReference type="ChEBI" id="CHEBI:59789"/>
    </ligand>
</feature>
<dbReference type="GO" id="GO:0006777">
    <property type="term" value="P:Mo-molybdopterin cofactor biosynthetic process"/>
    <property type="evidence" value="ECO:0007669"/>
    <property type="project" value="UniProtKB-UniRule"/>
</dbReference>
<dbReference type="KEGG" id="slaa:EUU25_09110"/>
<dbReference type="NCBIfam" id="TIGR02666">
    <property type="entry name" value="moaA"/>
    <property type="match status" value="1"/>
</dbReference>
<sequence length="337" mass="36774">MTDNLSAISNPLVLADNYGRRFEYLRLSLTDVCNFRCSYCLPDGYRKAKGVPTNLSVDEIRRLVSAFGTLGLWKVRLTGGEPTLRREFLEIAAAVAGIEGVGKVAITTNGYRLAERAQSYADAGISAINISMDSLKPDRFRAITGHDRLSEILRGIDACRQAGITSVKLNSVLLKGLNEDELDDFIAFVVEQDLTLRFIEVMRTNDNPEYFAAHHLPGAFVTNRLELLGWQRLERPAGAGPAIEYANALGPGRIGIIAPYSKDFCASCNRLRVSATGKLHLCLFGDAGIDLRPLLQQDGQIDELVQRLQQLVATKAPAHLLHQGNSGSTPHLASIGG</sequence>
<evidence type="ECO:0000256" key="7">
    <source>
        <dbReference type="ARBA" id="ARBA00023014"/>
    </source>
</evidence>
<dbReference type="GO" id="GO:0051539">
    <property type="term" value="F:4 iron, 4 sulfur cluster binding"/>
    <property type="evidence" value="ECO:0007669"/>
    <property type="project" value="UniProtKB-UniRule"/>
</dbReference>
<dbReference type="InterPro" id="IPR000385">
    <property type="entry name" value="MoaA_NifB_PqqE_Fe-S-bd_CS"/>
</dbReference>
<dbReference type="GO" id="GO:1904047">
    <property type="term" value="F:S-adenosyl-L-methionine binding"/>
    <property type="evidence" value="ECO:0007669"/>
    <property type="project" value="UniProtKB-UniRule"/>
</dbReference>
<proteinExistence type="inferred from homology"/>
<feature type="binding site" evidence="12">
    <location>
        <position position="268"/>
    </location>
    <ligand>
        <name>[4Fe-4S] cluster</name>
        <dbReference type="ChEBI" id="CHEBI:49883"/>
        <label>2</label>
        <note>4Fe-4S-substrate</note>
    </ligand>
</feature>
<feature type="binding site" evidence="12">
    <location>
        <position position="26"/>
    </location>
    <ligand>
        <name>GTP</name>
        <dbReference type="ChEBI" id="CHEBI:37565"/>
    </ligand>
</feature>
<dbReference type="InterPro" id="IPR040064">
    <property type="entry name" value="MoaA-like"/>
</dbReference>
<comment type="pathway">
    <text evidence="12">Cofactor biosynthesis; molybdopterin biosynthesis.</text>
</comment>
<evidence type="ECO:0000256" key="9">
    <source>
        <dbReference type="ARBA" id="ARBA00023150"/>
    </source>
</evidence>
<dbReference type="InterPro" id="IPR013785">
    <property type="entry name" value="Aldolase_TIM"/>
</dbReference>
<dbReference type="SFLD" id="SFLDG01386">
    <property type="entry name" value="main_SPASM_domain-containing"/>
    <property type="match status" value="1"/>
</dbReference>
<dbReference type="CDD" id="cd01335">
    <property type="entry name" value="Radical_SAM"/>
    <property type="match status" value="1"/>
</dbReference>
<keyword evidence="9 12" id="KW-0501">Molybdenum cofactor biosynthesis</keyword>
<dbReference type="EC" id="4.1.99.22" evidence="1 12"/>
<dbReference type="GO" id="GO:0046872">
    <property type="term" value="F:metal ion binding"/>
    <property type="evidence" value="ECO:0007669"/>
    <property type="project" value="UniProtKB-KW"/>
</dbReference>
<feature type="binding site" evidence="12">
    <location>
        <position position="76"/>
    </location>
    <ligand>
        <name>GTP</name>
        <dbReference type="ChEBI" id="CHEBI:37565"/>
    </ligand>
</feature>
<gene>
    <name evidence="12 14" type="primary">moaA</name>
    <name evidence="14" type="ORF">EUU25_09110</name>
</gene>
<dbReference type="SMART" id="SM00729">
    <property type="entry name" value="Elp3"/>
    <property type="match status" value="1"/>
</dbReference>
<feature type="binding site" evidence="12">
    <location>
        <position position="168"/>
    </location>
    <ligand>
        <name>GTP</name>
        <dbReference type="ChEBI" id="CHEBI:37565"/>
    </ligand>
</feature>
<dbReference type="UniPathway" id="UPA00344"/>
<comment type="similarity">
    <text evidence="12">Belongs to the radical SAM superfamily. MoaA family.</text>
</comment>
<protein>
    <recommendedName>
        <fullName evidence="1 12">GTP 3',8-cyclase</fullName>
        <ecNumber evidence="1 12">4.1.99.22</ecNumber>
    </recommendedName>
    <alternativeName>
        <fullName evidence="12">Molybdenum cofactor biosynthesis protein A</fullName>
    </alternativeName>
</protein>
<dbReference type="InterPro" id="IPR013483">
    <property type="entry name" value="MoaA"/>
</dbReference>
<dbReference type="SFLD" id="SFLDG01383">
    <property type="entry name" value="cyclic_pyranopterin_phosphate"/>
    <property type="match status" value="1"/>
</dbReference>
<name>A0A6I6L8U1_9SPHN</name>
<evidence type="ECO:0000256" key="4">
    <source>
        <dbReference type="ARBA" id="ARBA00022723"/>
    </source>
</evidence>
<feature type="binding site" evidence="12">
    <location>
        <position position="107"/>
    </location>
    <ligand>
        <name>GTP</name>
        <dbReference type="ChEBI" id="CHEBI:37565"/>
    </ligand>
</feature>
<dbReference type="HAMAP" id="MF_01225_B">
    <property type="entry name" value="MoaA_B"/>
    <property type="match status" value="1"/>
</dbReference>
<keyword evidence="2 12" id="KW-0004">4Fe-4S</keyword>
<keyword evidence="6 12" id="KW-0408">Iron</keyword>
<feature type="binding site" evidence="12">
    <location>
        <position position="80"/>
    </location>
    <ligand>
        <name>S-adenosyl-L-methionine</name>
        <dbReference type="ChEBI" id="CHEBI:59789"/>
    </ligand>
</feature>
<dbReference type="Gene3D" id="3.20.20.70">
    <property type="entry name" value="Aldolase class I"/>
    <property type="match status" value="1"/>
</dbReference>
<dbReference type="SFLD" id="SFLDG01067">
    <property type="entry name" value="SPASM/twitch_domain_containing"/>
    <property type="match status" value="1"/>
</dbReference>
<evidence type="ECO:0000259" key="13">
    <source>
        <dbReference type="PROSITE" id="PS51918"/>
    </source>
</evidence>
<feature type="binding site" evidence="12">
    <location>
        <position position="131"/>
    </location>
    <ligand>
        <name>S-adenosyl-L-methionine</name>
        <dbReference type="ChEBI" id="CHEBI:59789"/>
    </ligand>
</feature>
<dbReference type="PANTHER" id="PTHR22960">
    <property type="entry name" value="MOLYBDOPTERIN COFACTOR SYNTHESIS PROTEIN A"/>
    <property type="match status" value="1"/>
</dbReference>
<keyword evidence="10 12" id="KW-0456">Lyase</keyword>
<keyword evidence="8 12" id="KW-0342">GTP-binding</keyword>
<evidence type="ECO:0000256" key="2">
    <source>
        <dbReference type="ARBA" id="ARBA00022485"/>
    </source>
</evidence>
<comment type="catalytic activity">
    <reaction evidence="11 12">
        <text>GTP + AH2 + S-adenosyl-L-methionine = (8S)-3',8-cyclo-7,8-dihydroguanosine 5'-triphosphate + 5'-deoxyadenosine + L-methionine + A + H(+)</text>
        <dbReference type="Rhea" id="RHEA:49576"/>
        <dbReference type="ChEBI" id="CHEBI:13193"/>
        <dbReference type="ChEBI" id="CHEBI:15378"/>
        <dbReference type="ChEBI" id="CHEBI:17319"/>
        <dbReference type="ChEBI" id="CHEBI:17499"/>
        <dbReference type="ChEBI" id="CHEBI:37565"/>
        <dbReference type="ChEBI" id="CHEBI:57844"/>
        <dbReference type="ChEBI" id="CHEBI:59789"/>
        <dbReference type="ChEBI" id="CHEBI:131766"/>
        <dbReference type="EC" id="4.1.99.22"/>
    </reaction>
</comment>
<evidence type="ECO:0000256" key="10">
    <source>
        <dbReference type="ARBA" id="ARBA00023239"/>
    </source>
</evidence>